<dbReference type="RefSeq" id="WP_380596329.1">
    <property type="nucleotide sequence ID" value="NZ_JBHSDU010000003.1"/>
</dbReference>
<accession>A0ABV8SQM1</accession>
<dbReference type="PROSITE" id="PS51257">
    <property type="entry name" value="PROKAR_LIPOPROTEIN"/>
    <property type="match status" value="1"/>
</dbReference>
<feature type="chain" id="PRO_5045613364" evidence="2">
    <location>
        <begin position="28"/>
        <end position="212"/>
    </location>
</feature>
<name>A0ABV8SQM1_9GAMM</name>
<organism evidence="3 4">
    <name type="scientific">Steroidobacter flavus</name>
    <dbReference type="NCBI Taxonomy" id="1842136"/>
    <lineage>
        <taxon>Bacteria</taxon>
        <taxon>Pseudomonadati</taxon>
        <taxon>Pseudomonadota</taxon>
        <taxon>Gammaproteobacteria</taxon>
        <taxon>Steroidobacterales</taxon>
        <taxon>Steroidobacteraceae</taxon>
        <taxon>Steroidobacter</taxon>
    </lineage>
</organism>
<keyword evidence="1" id="KW-0175">Coiled coil</keyword>
<feature type="coiled-coil region" evidence="1">
    <location>
        <begin position="174"/>
        <end position="208"/>
    </location>
</feature>
<dbReference type="Pfam" id="PF10973">
    <property type="entry name" value="DUF2799"/>
    <property type="match status" value="1"/>
</dbReference>
<feature type="signal peptide" evidence="2">
    <location>
        <begin position="1"/>
        <end position="27"/>
    </location>
</feature>
<protein>
    <submittedName>
        <fullName evidence="3">DUF2799 domain-containing protein</fullName>
    </submittedName>
</protein>
<keyword evidence="2" id="KW-0732">Signal</keyword>
<evidence type="ECO:0000313" key="4">
    <source>
        <dbReference type="Proteomes" id="UP001595904"/>
    </source>
</evidence>
<dbReference type="InterPro" id="IPR021242">
    <property type="entry name" value="DUF2799"/>
</dbReference>
<sequence>MRTPKYQSFARASAAVVLLAISGCATMDREECLAVDWRTVGFEDGVAGYSADRIGEHRKACAKHGVVPDLTAYQEGRAEGLREFCTPSNGFRLGSQGGSYRGICPSDLDPAFSDAFHDGRQLYTLESRLSNVSYRLDSARGELHDAESDIVTRSARAISSDATTEERAQAVVDVKHLGERVGELKSEIRQLEEERVHCERDLQDYRATLQIP</sequence>
<evidence type="ECO:0000256" key="1">
    <source>
        <dbReference type="SAM" id="Coils"/>
    </source>
</evidence>
<dbReference type="EMBL" id="JBHSDU010000003">
    <property type="protein sequence ID" value="MFC4309272.1"/>
    <property type="molecule type" value="Genomic_DNA"/>
</dbReference>
<dbReference type="Proteomes" id="UP001595904">
    <property type="component" value="Unassembled WGS sequence"/>
</dbReference>
<evidence type="ECO:0000313" key="3">
    <source>
        <dbReference type="EMBL" id="MFC4309272.1"/>
    </source>
</evidence>
<proteinExistence type="predicted"/>
<reference evidence="4" key="1">
    <citation type="journal article" date="2019" name="Int. J. Syst. Evol. Microbiol.">
        <title>The Global Catalogue of Microorganisms (GCM) 10K type strain sequencing project: providing services to taxonomists for standard genome sequencing and annotation.</title>
        <authorList>
            <consortium name="The Broad Institute Genomics Platform"/>
            <consortium name="The Broad Institute Genome Sequencing Center for Infectious Disease"/>
            <person name="Wu L."/>
            <person name="Ma J."/>
        </authorList>
    </citation>
    <scope>NUCLEOTIDE SEQUENCE [LARGE SCALE GENOMIC DNA]</scope>
    <source>
        <strain evidence="4">CGMCC 1.10759</strain>
    </source>
</reference>
<comment type="caution">
    <text evidence="3">The sequence shown here is derived from an EMBL/GenBank/DDBJ whole genome shotgun (WGS) entry which is preliminary data.</text>
</comment>
<keyword evidence="4" id="KW-1185">Reference proteome</keyword>
<gene>
    <name evidence="3" type="ORF">ACFPN2_09290</name>
</gene>
<evidence type="ECO:0000256" key="2">
    <source>
        <dbReference type="SAM" id="SignalP"/>
    </source>
</evidence>